<dbReference type="EMBL" id="JAPTSV010000001">
    <property type="protein sequence ID" value="KAJ1531689.1"/>
    <property type="molecule type" value="Genomic_DNA"/>
</dbReference>
<gene>
    <name evidence="2" type="ORF">ONE63_000357</name>
</gene>
<keyword evidence="3" id="KW-1185">Reference proteome</keyword>
<comment type="caution">
    <text evidence="2">The sequence shown here is derived from an EMBL/GenBank/DDBJ whole genome shotgun (WGS) entry which is preliminary data.</text>
</comment>
<evidence type="ECO:0000313" key="3">
    <source>
        <dbReference type="Proteomes" id="UP001075354"/>
    </source>
</evidence>
<dbReference type="Proteomes" id="UP001075354">
    <property type="component" value="Chromosome 1"/>
</dbReference>
<feature type="region of interest" description="Disordered" evidence="1">
    <location>
        <begin position="1"/>
        <end position="66"/>
    </location>
</feature>
<protein>
    <submittedName>
        <fullName evidence="2">Uncharacterized protein</fullName>
    </submittedName>
</protein>
<organism evidence="2 3">
    <name type="scientific">Megalurothrips usitatus</name>
    <name type="common">bean blossom thrips</name>
    <dbReference type="NCBI Taxonomy" id="439358"/>
    <lineage>
        <taxon>Eukaryota</taxon>
        <taxon>Metazoa</taxon>
        <taxon>Ecdysozoa</taxon>
        <taxon>Arthropoda</taxon>
        <taxon>Hexapoda</taxon>
        <taxon>Insecta</taxon>
        <taxon>Pterygota</taxon>
        <taxon>Neoptera</taxon>
        <taxon>Paraneoptera</taxon>
        <taxon>Thysanoptera</taxon>
        <taxon>Terebrantia</taxon>
        <taxon>Thripoidea</taxon>
        <taxon>Thripidae</taxon>
        <taxon>Megalurothrips</taxon>
    </lineage>
</organism>
<name>A0AAV7XY68_9NEOP</name>
<dbReference type="AlphaFoldDB" id="A0AAV7XY68"/>
<sequence length="117" mass="12882">MWRMAGAPAAAPSTGWPPPRRRAWSCRTSPSGGSPSSTAPTRTSRCRRSPCRGTRPSPARGQYHTFNARGPLPLLLLSPPCRRPPGVMLRPCPRGWRVPLWGRSRRAGGRTLLYRGL</sequence>
<proteinExistence type="predicted"/>
<feature type="compositionally biased region" description="Low complexity" evidence="1">
    <location>
        <begin position="25"/>
        <end position="43"/>
    </location>
</feature>
<evidence type="ECO:0000256" key="1">
    <source>
        <dbReference type="SAM" id="MobiDB-lite"/>
    </source>
</evidence>
<reference evidence="2" key="1">
    <citation type="submission" date="2022-12" db="EMBL/GenBank/DDBJ databases">
        <title>Chromosome-level genome assembly of the bean flower thrips Megalurothrips usitatus.</title>
        <authorList>
            <person name="Ma L."/>
            <person name="Liu Q."/>
            <person name="Li H."/>
            <person name="Cai W."/>
        </authorList>
    </citation>
    <scope>NUCLEOTIDE SEQUENCE</scope>
    <source>
        <strain evidence="2">Cailab_2022a</strain>
    </source>
</reference>
<evidence type="ECO:0000313" key="2">
    <source>
        <dbReference type="EMBL" id="KAJ1531689.1"/>
    </source>
</evidence>
<accession>A0AAV7XY68</accession>